<dbReference type="SUPFAM" id="SSF52980">
    <property type="entry name" value="Restriction endonuclease-like"/>
    <property type="match status" value="1"/>
</dbReference>
<proteinExistence type="inferred from homology"/>
<sequence>MARHHILGKKGEDKAVEYLERRGYTILDRNWRVGHLELDIVCRHGGMLVIVEVKTRRLGEENVEDLLGWQKRRNLIKAADAYVKKKGWASEIRFDLICLSGEDLEIEHIKEAISIID</sequence>
<reference evidence="3" key="2">
    <citation type="submission" date="2021-04" db="EMBL/GenBank/DDBJ databases">
        <authorList>
            <person name="Gilroy R."/>
        </authorList>
    </citation>
    <scope>NUCLEOTIDE SEQUENCE</scope>
    <source>
        <strain evidence="3">23274</strain>
    </source>
</reference>
<dbReference type="EMBL" id="DXFT01000057">
    <property type="protein sequence ID" value="HIX03039.1"/>
    <property type="molecule type" value="Genomic_DNA"/>
</dbReference>
<dbReference type="Pfam" id="PF02021">
    <property type="entry name" value="UPF0102"/>
    <property type="match status" value="1"/>
</dbReference>
<dbReference type="HAMAP" id="MF_00048">
    <property type="entry name" value="UPF0102"/>
    <property type="match status" value="1"/>
</dbReference>
<dbReference type="PANTHER" id="PTHR34039:SF1">
    <property type="entry name" value="UPF0102 PROTEIN YRAN"/>
    <property type="match status" value="1"/>
</dbReference>
<protein>
    <recommendedName>
        <fullName evidence="2">UPF0102 protein H9863_02835</fullName>
    </recommendedName>
</protein>
<evidence type="ECO:0000313" key="3">
    <source>
        <dbReference type="EMBL" id="HIX03039.1"/>
    </source>
</evidence>
<dbReference type="AlphaFoldDB" id="A0A9D2AAZ1"/>
<gene>
    <name evidence="3" type="ORF">H9863_02835</name>
</gene>
<comment type="caution">
    <text evidence="3">The sequence shown here is derived from an EMBL/GenBank/DDBJ whole genome shotgun (WGS) entry which is preliminary data.</text>
</comment>
<dbReference type="Gene3D" id="3.40.1350.10">
    <property type="match status" value="1"/>
</dbReference>
<evidence type="ECO:0000313" key="4">
    <source>
        <dbReference type="Proteomes" id="UP000824202"/>
    </source>
</evidence>
<organism evidence="3 4">
    <name type="scientific">Candidatus Odoribacter faecigallinarum</name>
    <dbReference type="NCBI Taxonomy" id="2838706"/>
    <lineage>
        <taxon>Bacteria</taxon>
        <taxon>Pseudomonadati</taxon>
        <taxon>Bacteroidota</taxon>
        <taxon>Bacteroidia</taxon>
        <taxon>Bacteroidales</taxon>
        <taxon>Odoribacteraceae</taxon>
        <taxon>Odoribacter</taxon>
    </lineage>
</organism>
<dbReference type="InterPro" id="IPR011856">
    <property type="entry name" value="tRNA_endonuc-like_dom_sf"/>
</dbReference>
<name>A0A9D2AAZ1_9BACT</name>
<accession>A0A9D2AAZ1</accession>
<dbReference type="Proteomes" id="UP000824202">
    <property type="component" value="Unassembled WGS sequence"/>
</dbReference>
<dbReference type="InterPro" id="IPR011335">
    <property type="entry name" value="Restrct_endonuc-II-like"/>
</dbReference>
<evidence type="ECO:0000256" key="1">
    <source>
        <dbReference type="ARBA" id="ARBA00006738"/>
    </source>
</evidence>
<reference evidence="3" key="1">
    <citation type="journal article" date="2021" name="PeerJ">
        <title>Extensive microbial diversity within the chicken gut microbiome revealed by metagenomics and culture.</title>
        <authorList>
            <person name="Gilroy R."/>
            <person name="Ravi A."/>
            <person name="Getino M."/>
            <person name="Pursley I."/>
            <person name="Horton D.L."/>
            <person name="Alikhan N.F."/>
            <person name="Baker D."/>
            <person name="Gharbi K."/>
            <person name="Hall N."/>
            <person name="Watson M."/>
            <person name="Adriaenssens E.M."/>
            <person name="Foster-Nyarko E."/>
            <person name="Jarju S."/>
            <person name="Secka A."/>
            <person name="Antonio M."/>
            <person name="Oren A."/>
            <person name="Chaudhuri R.R."/>
            <person name="La Ragione R."/>
            <person name="Hildebrand F."/>
            <person name="Pallen M.J."/>
        </authorList>
    </citation>
    <scope>NUCLEOTIDE SEQUENCE</scope>
    <source>
        <strain evidence="3">23274</strain>
    </source>
</reference>
<dbReference type="PANTHER" id="PTHR34039">
    <property type="entry name" value="UPF0102 PROTEIN YRAN"/>
    <property type="match status" value="1"/>
</dbReference>
<evidence type="ECO:0000256" key="2">
    <source>
        <dbReference type="HAMAP-Rule" id="MF_00048"/>
    </source>
</evidence>
<comment type="similarity">
    <text evidence="1 2">Belongs to the UPF0102 family.</text>
</comment>
<dbReference type="CDD" id="cd20736">
    <property type="entry name" value="PoNe_Nuclease"/>
    <property type="match status" value="1"/>
</dbReference>
<dbReference type="GO" id="GO:0003676">
    <property type="term" value="F:nucleic acid binding"/>
    <property type="evidence" value="ECO:0007669"/>
    <property type="project" value="InterPro"/>
</dbReference>
<dbReference type="InterPro" id="IPR003509">
    <property type="entry name" value="UPF0102_YraN-like"/>
</dbReference>